<feature type="transmembrane region" description="Helical" evidence="7">
    <location>
        <begin position="330"/>
        <end position="348"/>
    </location>
</feature>
<evidence type="ECO:0000256" key="1">
    <source>
        <dbReference type="ARBA" id="ARBA00022679"/>
    </source>
</evidence>
<keyword evidence="5" id="KW-0833">Ubl conjugation pathway</keyword>
<keyword evidence="6" id="KW-0862">Zinc</keyword>
<evidence type="ECO:0000313" key="10">
    <source>
        <dbReference type="Proteomes" id="UP000676336"/>
    </source>
</evidence>
<evidence type="ECO:0000256" key="7">
    <source>
        <dbReference type="SAM" id="Phobius"/>
    </source>
</evidence>
<reference evidence="9" key="1">
    <citation type="submission" date="2021-02" db="EMBL/GenBank/DDBJ databases">
        <authorList>
            <person name="Nowell W R."/>
        </authorList>
    </citation>
    <scope>NUCLEOTIDE SEQUENCE</scope>
</reference>
<dbReference type="EMBL" id="CAJOBI010000567">
    <property type="protein sequence ID" value="CAF3831798.1"/>
    <property type="molecule type" value="Genomic_DNA"/>
</dbReference>
<dbReference type="GO" id="GO:0016567">
    <property type="term" value="P:protein ubiquitination"/>
    <property type="evidence" value="ECO:0007669"/>
    <property type="project" value="InterPro"/>
</dbReference>
<keyword evidence="7" id="KW-0812">Transmembrane</keyword>
<dbReference type="InterPro" id="IPR044066">
    <property type="entry name" value="TRIAD_supradom"/>
</dbReference>
<keyword evidence="3" id="KW-0677">Repeat</keyword>
<dbReference type="PROSITE" id="PS50096">
    <property type="entry name" value="IQ"/>
    <property type="match status" value="1"/>
</dbReference>
<keyword evidence="7" id="KW-1133">Transmembrane helix</keyword>
<organism evidence="9 10">
    <name type="scientific">Rotaria magnacalcarata</name>
    <dbReference type="NCBI Taxonomy" id="392030"/>
    <lineage>
        <taxon>Eukaryota</taxon>
        <taxon>Metazoa</taxon>
        <taxon>Spiralia</taxon>
        <taxon>Gnathifera</taxon>
        <taxon>Rotifera</taxon>
        <taxon>Eurotatoria</taxon>
        <taxon>Bdelloidea</taxon>
        <taxon>Philodinida</taxon>
        <taxon>Philodinidae</taxon>
        <taxon>Rotaria</taxon>
    </lineage>
</organism>
<gene>
    <name evidence="9" type="ORF">SMN809_LOCUS2910</name>
</gene>
<evidence type="ECO:0000256" key="6">
    <source>
        <dbReference type="ARBA" id="ARBA00022833"/>
    </source>
</evidence>
<proteinExistence type="predicted"/>
<evidence type="ECO:0000256" key="2">
    <source>
        <dbReference type="ARBA" id="ARBA00022723"/>
    </source>
</evidence>
<dbReference type="Pfam" id="PF22191">
    <property type="entry name" value="IBR_1"/>
    <property type="match status" value="1"/>
</dbReference>
<dbReference type="InterPro" id="IPR031127">
    <property type="entry name" value="E3_UB_ligase_RBR"/>
</dbReference>
<evidence type="ECO:0000256" key="5">
    <source>
        <dbReference type="ARBA" id="ARBA00022786"/>
    </source>
</evidence>
<keyword evidence="7" id="KW-0472">Membrane</keyword>
<comment type="caution">
    <text evidence="9">The sequence shown here is derived from an EMBL/GenBank/DDBJ whole genome shotgun (WGS) entry which is preliminary data.</text>
</comment>
<dbReference type="AlphaFoldDB" id="A0A8S2JZY0"/>
<feature type="transmembrane region" description="Helical" evidence="7">
    <location>
        <begin position="302"/>
        <end position="324"/>
    </location>
</feature>
<keyword evidence="4" id="KW-0863">Zinc-finger</keyword>
<evidence type="ECO:0000259" key="8">
    <source>
        <dbReference type="PROSITE" id="PS51873"/>
    </source>
</evidence>
<accession>A0A8S2JZY0</accession>
<evidence type="ECO:0000256" key="4">
    <source>
        <dbReference type="ARBA" id="ARBA00022771"/>
    </source>
</evidence>
<keyword evidence="1" id="KW-0808">Transferase</keyword>
<dbReference type="Gene3D" id="1.20.120.1750">
    <property type="match status" value="1"/>
</dbReference>
<dbReference type="Proteomes" id="UP000676336">
    <property type="component" value="Unassembled WGS sequence"/>
</dbReference>
<evidence type="ECO:0000256" key="3">
    <source>
        <dbReference type="ARBA" id="ARBA00022737"/>
    </source>
</evidence>
<dbReference type="GO" id="GO:0004842">
    <property type="term" value="F:ubiquitin-protein transferase activity"/>
    <property type="evidence" value="ECO:0007669"/>
    <property type="project" value="InterPro"/>
</dbReference>
<protein>
    <recommendedName>
        <fullName evidence="8">RING-type domain-containing protein</fullName>
    </recommendedName>
</protein>
<keyword evidence="2" id="KW-0479">Metal-binding</keyword>
<name>A0A8S2JZY0_9BILA</name>
<dbReference type="SUPFAM" id="SSF57850">
    <property type="entry name" value="RING/U-box"/>
    <property type="match status" value="1"/>
</dbReference>
<feature type="domain" description="RING-type" evidence="8">
    <location>
        <begin position="1"/>
        <end position="293"/>
    </location>
</feature>
<evidence type="ECO:0000313" key="9">
    <source>
        <dbReference type="EMBL" id="CAF3831798.1"/>
    </source>
</evidence>
<sequence length="354" mass="42615">MKNYFHTEKSQELNALISMKSQLKDRLMEENYRSKILSRYCNDWKKYHISQWIEMLLEIEQDHTKSMNDSENILKQTDIAHKETIKILIKQTDEMKLDANKCYEYYRNKTNDFEKELTNLRQEFCHVKRQRQHSYEEYQRMKIIVDEYNQLKMNEKLLLQKRKQQEEAIRRIQTWWRGTMARHQWIHCEQCDQDWCWSCYSPSHPNETCREFKKNHSQLDVWAKTRRTDNRNQRNARRCPKCSIYIEKIDGCDHMICGKCNSKFCYRCGSKMRLPFYIGHDAKYSIFGCKYKLWPKRPLLRWLVRGSIFTGVVILTPVVLGALIALAAVGIPTIIIIGCFALPLYPCLKCRKRH</sequence>
<dbReference type="PANTHER" id="PTHR11685">
    <property type="entry name" value="RBR FAMILY RING FINGER AND IBR DOMAIN-CONTAINING"/>
    <property type="match status" value="1"/>
</dbReference>
<dbReference type="PROSITE" id="PS51873">
    <property type="entry name" value="TRIAD"/>
    <property type="match status" value="1"/>
</dbReference>
<dbReference type="GO" id="GO:0008270">
    <property type="term" value="F:zinc ion binding"/>
    <property type="evidence" value="ECO:0007669"/>
    <property type="project" value="UniProtKB-KW"/>
</dbReference>